<dbReference type="InterPro" id="IPR000782">
    <property type="entry name" value="FAS1_domain"/>
</dbReference>
<organism evidence="2 3">
    <name type="scientific">Raineya orbicola</name>
    <dbReference type="NCBI Taxonomy" id="2016530"/>
    <lineage>
        <taxon>Bacteria</taxon>
        <taxon>Pseudomonadati</taxon>
        <taxon>Bacteroidota</taxon>
        <taxon>Cytophagia</taxon>
        <taxon>Cytophagales</taxon>
        <taxon>Raineyaceae</taxon>
        <taxon>Raineya</taxon>
    </lineage>
</organism>
<dbReference type="AlphaFoldDB" id="A0A2N3IG98"/>
<evidence type="ECO:0000313" key="3">
    <source>
        <dbReference type="Proteomes" id="UP000233387"/>
    </source>
</evidence>
<gene>
    <name evidence="2" type="ORF">Rain11_1362</name>
</gene>
<dbReference type="PROSITE" id="PS50213">
    <property type="entry name" value="FAS1"/>
    <property type="match status" value="2"/>
</dbReference>
<dbReference type="PANTHER" id="PTHR10900">
    <property type="entry name" value="PERIOSTIN-RELATED"/>
    <property type="match status" value="1"/>
</dbReference>
<dbReference type="PROSITE" id="PS51257">
    <property type="entry name" value="PROKAR_LIPOPROTEIN"/>
    <property type="match status" value="1"/>
</dbReference>
<protein>
    <submittedName>
        <fullName evidence="2">Fasciclin domain</fullName>
    </submittedName>
</protein>
<feature type="domain" description="FAS1" evidence="1">
    <location>
        <begin position="178"/>
        <end position="366"/>
    </location>
</feature>
<feature type="domain" description="FAS1" evidence="1">
    <location>
        <begin position="41"/>
        <end position="174"/>
    </location>
</feature>
<accession>A0A2N3IG98</accession>
<dbReference type="Proteomes" id="UP000233387">
    <property type="component" value="Unassembled WGS sequence"/>
</dbReference>
<dbReference type="RefSeq" id="WP_101358629.1">
    <property type="nucleotide sequence ID" value="NZ_NKXO01000019.1"/>
</dbReference>
<dbReference type="SUPFAM" id="SSF82153">
    <property type="entry name" value="FAS1 domain"/>
    <property type="match status" value="2"/>
</dbReference>
<dbReference type="SMART" id="SM00554">
    <property type="entry name" value="FAS1"/>
    <property type="match status" value="2"/>
</dbReference>
<proteinExistence type="predicted"/>
<dbReference type="PANTHER" id="PTHR10900:SF77">
    <property type="entry name" value="FI19380P1"/>
    <property type="match status" value="1"/>
</dbReference>
<dbReference type="GO" id="GO:0005615">
    <property type="term" value="C:extracellular space"/>
    <property type="evidence" value="ECO:0007669"/>
    <property type="project" value="TreeGrafter"/>
</dbReference>
<dbReference type="EMBL" id="NKXO01000019">
    <property type="protein sequence ID" value="PKQ69317.1"/>
    <property type="molecule type" value="Genomic_DNA"/>
</dbReference>
<evidence type="ECO:0000313" key="2">
    <source>
        <dbReference type="EMBL" id="PKQ69317.1"/>
    </source>
</evidence>
<reference evidence="2 3" key="1">
    <citation type="submission" date="2017-06" db="EMBL/GenBank/DDBJ databases">
        <title>Raineya orbicola gen. nov., sp. nov. a slightly thermophilic bacterium of the phylum Bacteroidetes and the description of Raineyaceae fam. nov.</title>
        <authorList>
            <person name="Albuquerque L."/>
            <person name="Polonia A.R.M."/>
            <person name="Barroso C."/>
            <person name="Froufe H.J.C."/>
            <person name="Lage O."/>
            <person name="Lobo-Da-Cunha A."/>
            <person name="Egas C."/>
            <person name="Da Costa M.S."/>
        </authorList>
    </citation>
    <scope>NUCLEOTIDE SEQUENCE [LARGE SCALE GENOMIC DNA]</scope>
    <source>
        <strain evidence="2 3">SPSPC-11</strain>
    </source>
</reference>
<dbReference type="InterPro" id="IPR050904">
    <property type="entry name" value="Adhesion/Biosynth-related"/>
</dbReference>
<sequence>MKKIYLSLSLITILGFASCNFKERSDDNQLQPLPKELQSATQNAMEVIDSDPELSTFASAIRKAKLEGEYSRFPAKFTIFAPTNAAFTAANINVGALPEDVVRNVIRYHVLATENFRFARQITSGVNETGAQLPNNQIWINVPRLGEIFVNGFKVTTPDVPAKNAVIHKIEGVLVPPTQTMYQVIASDPNLSLFRMMANTRPDLTAPNQTFIPGAATLRQTLKSTRFVGMLPATGASTVFAGQNLTIFVPTNAALNAVGIIDSLSAAAFINSVAGQRIINHHMHNASGRIFTGGLLSGPFLSFVGGRPINVEVGTSGVTLNRQTYIGTTIKPGDPVGLTAGYNNANVTQANRNATNGVIHVINRVLQPEP</sequence>
<evidence type="ECO:0000259" key="1">
    <source>
        <dbReference type="PROSITE" id="PS50213"/>
    </source>
</evidence>
<dbReference type="Gene3D" id="2.30.180.10">
    <property type="entry name" value="FAS1 domain"/>
    <property type="match status" value="2"/>
</dbReference>
<dbReference type="OrthoDB" id="1119934at2"/>
<dbReference type="Pfam" id="PF02469">
    <property type="entry name" value="Fasciclin"/>
    <property type="match status" value="2"/>
</dbReference>
<dbReference type="InterPro" id="IPR036378">
    <property type="entry name" value="FAS1_dom_sf"/>
</dbReference>
<keyword evidence="3" id="KW-1185">Reference proteome</keyword>
<comment type="caution">
    <text evidence="2">The sequence shown here is derived from an EMBL/GenBank/DDBJ whole genome shotgun (WGS) entry which is preliminary data.</text>
</comment>
<name>A0A2N3IG98_9BACT</name>